<feature type="domain" description="Putative conjugal transfer nickase/helicase TraI C-terminal" evidence="3">
    <location>
        <begin position="670"/>
        <end position="746"/>
    </location>
</feature>
<evidence type="ECO:0000259" key="3">
    <source>
        <dbReference type="Pfam" id="PF07515"/>
    </source>
</evidence>
<dbReference type="Proteomes" id="UP000279284">
    <property type="component" value="Chromosome"/>
</dbReference>
<dbReference type="AlphaFoldDB" id="A0A448D9H1"/>
<organism evidence="4 5">
    <name type="scientific">Neisseria canis</name>
    <dbReference type="NCBI Taxonomy" id="493"/>
    <lineage>
        <taxon>Bacteria</taxon>
        <taxon>Pseudomonadati</taxon>
        <taxon>Pseudomonadota</taxon>
        <taxon>Betaproteobacteria</taxon>
        <taxon>Neisseriales</taxon>
        <taxon>Neisseriaceae</taxon>
        <taxon>Neisseria</taxon>
    </lineage>
</organism>
<name>A0A448D9H1_9NEIS</name>
<dbReference type="NCBIfam" id="NF041494">
    <property type="entry name" value="MobH"/>
    <property type="match status" value="1"/>
</dbReference>
<proteinExistence type="predicted"/>
<dbReference type="OrthoDB" id="6190309at2"/>
<sequence length="796" mass="88577">MTNLDWMLLCGSAGAVALWLFGRKLFSNQNLPNQVITETPTEPSVVHDKFRILDAETLIYELGLNPSINEIKRQLGITDENWLKDGLPLIHNFITLVQRLPASESHHHAGDGGLVKHSLNVAAYALIASTARSWPPGAKTEDIARLSAVWRYGILTAAMLHDIGKVITTFEIPLYKTADDEYPIIWQPDTGHMADGDRKFYKVLFPDTKTAYSVHKGLGWMFFQRIVPKHARSWISDSDPNLINTLRAYLSGNDETSALADVIRKADMQSVALDLKAGSRQRFATAKRRLFNEIIMDSLIEMLEERGAYFSIATTAGGDLFFKDGVVYMMAKNVPDMVRNFLNAHHPELAKSFPSDNQRIFDTLLEYGHVESNIFDAGRAVSNIIVTFAKNDGEIKTYPFTVLKFRPETLFPKGVLPTEFSGVLQEVDAPTKRQFMTSETARDDTDTEPAKQITDTEDKDIQSDIPSYIPEDYSIPAPPKARSSSVTTISPAQEQASCDNIDHFLNSHNLLSDLDAGETAEIDGTDIKHTEMGQPTIHAKSVPKSKPKPKAKPAAKTQSPVVRATSSQSSSKLLEKLLENKTESNSPEQTELSSVSGAQKDTDNAAEETVENNDQLDYSQSAQAGLDEILAEQQDLPDKAPRAVTVHQAVKTAEDAIDGLKEQTLLKKADGNRFLNWLASGLADGTISVNENNSPVHFVERGMLLVTPEIFKMYAHGFFDKNNPECPGKKAQDAFLALGINERTRRTGIYSARIDDKHLFTCFLIPEARLHYFINVSRRPANNIDLQITESNFKRR</sequence>
<gene>
    <name evidence="4" type="ORF">NCTC10296_01747</name>
</gene>
<dbReference type="RefSeq" id="WP_085415779.1">
    <property type="nucleotide sequence ID" value="NZ_CAUJPY010000032.1"/>
</dbReference>
<feature type="compositionally biased region" description="Basic residues" evidence="1">
    <location>
        <begin position="541"/>
        <end position="553"/>
    </location>
</feature>
<dbReference type="Gene3D" id="1.10.3210.40">
    <property type="match status" value="1"/>
</dbReference>
<evidence type="ECO:0000313" key="4">
    <source>
        <dbReference type="EMBL" id="VEF02348.1"/>
    </source>
</evidence>
<reference evidence="4 5" key="1">
    <citation type="submission" date="2018-12" db="EMBL/GenBank/DDBJ databases">
        <authorList>
            <consortium name="Pathogen Informatics"/>
        </authorList>
    </citation>
    <scope>NUCLEOTIDE SEQUENCE [LARGE SCALE GENOMIC DNA]</scope>
    <source>
        <strain evidence="4 5">NCTC10296</strain>
    </source>
</reference>
<evidence type="ECO:0000313" key="5">
    <source>
        <dbReference type="Proteomes" id="UP000279284"/>
    </source>
</evidence>
<dbReference type="SUPFAM" id="SSF46785">
    <property type="entry name" value="Winged helix' DNA-binding domain"/>
    <property type="match status" value="1"/>
</dbReference>
<dbReference type="InterPro" id="IPR036390">
    <property type="entry name" value="WH_DNA-bd_sf"/>
</dbReference>
<feature type="region of interest" description="Disordered" evidence="1">
    <location>
        <begin position="528"/>
        <end position="615"/>
    </location>
</feature>
<dbReference type="InterPro" id="IPR003607">
    <property type="entry name" value="HD/PDEase_dom"/>
</dbReference>
<dbReference type="STRING" id="493.BWD07_02365"/>
<feature type="compositionally biased region" description="Polar residues" evidence="1">
    <location>
        <begin position="586"/>
        <end position="599"/>
    </location>
</feature>
<feature type="domain" description="Uncharacterised" evidence="2">
    <location>
        <begin position="68"/>
        <end position="371"/>
    </location>
</feature>
<evidence type="ECO:0000256" key="1">
    <source>
        <dbReference type="SAM" id="MobiDB-lite"/>
    </source>
</evidence>
<dbReference type="KEGG" id="nci:NCTC10296_01747"/>
<feature type="region of interest" description="Disordered" evidence="1">
    <location>
        <begin position="433"/>
        <end position="490"/>
    </location>
</feature>
<dbReference type="InterPro" id="IPR011119">
    <property type="entry name" value="Unchr_helicase_relaxase_TraI"/>
</dbReference>
<dbReference type="Pfam" id="PF07514">
    <property type="entry name" value="TraI_2"/>
    <property type="match status" value="1"/>
</dbReference>
<keyword evidence="5" id="KW-1185">Reference proteome</keyword>
<protein>
    <submittedName>
        <fullName evidence="4">TraI</fullName>
    </submittedName>
</protein>
<accession>A0A448D9H1</accession>
<dbReference type="CDD" id="cd00077">
    <property type="entry name" value="HDc"/>
    <property type="match status" value="1"/>
</dbReference>
<dbReference type="InterPro" id="IPR011093">
    <property type="entry name" value="TraI_2_C"/>
</dbReference>
<evidence type="ECO:0000259" key="2">
    <source>
        <dbReference type="Pfam" id="PF07514"/>
    </source>
</evidence>
<dbReference type="EMBL" id="LR134313">
    <property type="protein sequence ID" value="VEF02348.1"/>
    <property type="molecule type" value="Genomic_DNA"/>
</dbReference>
<feature type="compositionally biased region" description="Basic and acidic residues" evidence="1">
    <location>
        <begin position="573"/>
        <end position="582"/>
    </location>
</feature>
<dbReference type="Pfam" id="PF07515">
    <property type="entry name" value="TraI_2_C"/>
    <property type="match status" value="1"/>
</dbReference>